<feature type="compositionally biased region" description="Basic and acidic residues" evidence="1">
    <location>
        <begin position="551"/>
        <end position="571"/>
    </location>
</feature>
<dbReference type="Gene3D" id="1.10.167.10">
    <property type="entry name" value="Regulator of G-protein Signalling 4, domain 2"/>
    <property type="match status" value="4"/>
</dbReference>
<dbReference type="SUPFAM" id="SSF48097">
    <property type="entry name" value="Regulator of G-protein signaling, RGS"/>
    <property type="match status" value="4"/>
</dbReference>
<feature type="region of interest" description="Disordered" evidence="1">
    <location>
        <begin position="1669"/>
        <end position="1690"/>
    </location>
</feature>
<comment type="caution">
    <text evidence="3">The sequence shown here is derived from an EMBL/GenBank/DDBJ whole genome shotgun (WGS) entry which is preliminary data.</text>
</comment>
<feature type="compositionally biased region" description="Basic and acidic residues" evidence="1">
    <location>
        <begin position="655"/>
        <end position="664"/>
    </location>
</feature>
<feature type="region of interest" description="Disordered" evidence="1">
    <location>
        <begin position="468"/>
        <end position="492"/>
    </location>
</feature>
<feature type="compositionally biased region" description="Basic and acidic residues" evidence="1">
    <location>
        <begin position="1729"/>
        <end position="1771"/>
    </location>
</feature>
<feature type="compositionally biased region" description="Polar residues" evidence="1">
    <location>
        <begin position="933"/>
        <end position="948"/>
    </location>
</feature>
<feature type="compositionally biased region" description="Acidic residues" evidence="1">
    <location>
        <begin position="186"/>
        <end position="195"/>
    </location>
</feature>
<evidence type="ECO:0000256" key="1">
    <source>
        <dbReference type="SAM" id="MobiDB-lite"/>
    </source>
</evidence>
<gene>
    <name evidence="3" type="ORF">PEVE_00022563</name>
</gene>
<dbReference type="InterPro" id="IPR044926">
    <property type="entry name" value="RGS_subdomain_2"/>
</dbReference>
<feature type="compositionally biased region" description="Acidic residues" evidence="1">
    <location>
        <begin position="245"/>
        <end position="258"/>
    </location>
</feature>
<feature type="domain" description="RGS" evidence="2">
    <location>
        <begin position="1412"/>
        <end position="1522"/>
    </location>
</feature>
<evidence type="ECO:0000313" key="4">
    <source>
        <dbReference type="Proteomes" id="UP001159427"/>
    </source>
</evidence>
<feature type="compositionally biased region" description="Polar residues" evidence="1">
    <location>
        <begin position="665"/>
        <end position="674"/>
    </location>
</feature>
<feature type="region of interest" description="Disordered" evidence="1">
    <location>
        <begin position="510"/>
        <end position="571"/>
    </location>
</feature>
<feature type="compositionally biased region" description="Basic and acidic residues" evidence="1">
    <location>
        <begin position="1669"/>
        <end position="1684"/>
    </location>
</feature>
<name>A0ABN8LK45_9CNID</name>
<feature type="domain" description="RGS" evidence="2">
    <location>
        <begin position="775"/>
        <end position="826"/>
    </location>
</feature>
<feature type="region of interest" description="Disordered" evidence="1">
    <location>
        <begin position="1721"/>
        <end position="1820"/>
    </location>
</feature>
<feature type="region of interest" description="Disordered" evidence="1">
    <location>
        <begin position="177"/>
        <end position="199"/>
    </location>
</feature>
<feature type="compositionally biased region" description="Low complexity" evidence="1">
    <location>
        <begin position="1795"/>
        <end position="1813"/>
    </location>
</feature>
<dbReference type="PANTHER" id="PTHR46583:SF1">
    <property type="entry name" value="REGULATOR OF G-PROTEIN SIGNALING 22"/>
    <property type="match status" value="1"/>
</dbReference>
<organism evidence="3 4">
    <name type="scientific">Porites evermanni</name>
    <dbReference type="NCBI Taxonomy" id="104178"/>
    <lineage>
        <taxon>Eukaryota</taxon>
        <taxon>Metazoa</taxon>
        <taxon>Cnidaria</taxon>
        <taxon>Anthozoa</taxon>
        <taxon>Hexacorallia</taxon>
        <taxon>Scleractinia</taxon>
        <taxon>Fungiina</taxon>
        <taxon>Poritidae</taxon>
        <taxon>Porites</taxon>
    </lineage>
</organism>
<evidence type="ECO:0000313" key="3">
    <source>
        <dbReference type="EMBL" id="CAH3015872.1"/>
    </source>
</evidence>
<feature type="compositionally biased region" description="Basic and acidic residues" evidence="1">
    <location>
        <begin position="620"/>
        <end position="633"/>
    </location>
</feature>
<protein>
    <recommendedName>
        <fullName evidence="2">RGS domain-containing protein</fullName>
    </recommendedName>
</protein>
<reference evidence="3 4" key="1">
    <citation type="submission" date="2022-05" db="EMBL/GenBank/DDBJ databases">
        <authorList>
            <consortium name="Genoscope - CEA"/>
            <person name="William W."/>
        </authorList>
    </citation>
    <scope>NUCLEOTIDE SEQUENCE [LARGE SCALE GENOMIC DNA]</scope>
</reference>
<dbReference type="EMBL" id="CALNXI010000030">
    <property type="protein sequence ID" value="CAH3015872.1"/>
    <property type="molecule type" value="Genomic_DNA"/>
</dbReference>
<dbReference type="InterPro" id="IPR036305">
    <property type="entry name" value="RGS_sf"/>
</dbReference>
<feature type="region of interest" description="Disordered" evidence="1">
    <location>
        <begin position="593"/>
        <end position="724"/>
    </location>
</feature>
<accession>A0ABN8LK45</accession>
<dbReference type="SMART" id="SM00315">
    <property type="entry name" value="RGS"/>
    <property type="match status" value="1"/>
</dbReference>
<evidence type="ECO:0000259" key="2">
    <source>
        <dbReference type="PROSITE" id="PS50132"/>
    </source>
</evidence>
<dbReference type="InterPro" id="IPR016137">
    <property type="entry name" value="RGS"/>
</dbReference>
<feature type="compositionally biased region" description="Low complexity" evidence="1">
    <location>
        <begin position="273"/>
        <end position="282"/>
    </location>
</feature>
<feature type="domain" description="RGS" evidence="2">
    <location>
        <begin position="1072"/>
        <end position="1165"/>
    </location>
</feature>
<feature type="region of interest" description="Disordered" evidence="1">
    <location>
        <begin position="933"/>
        <end position="954"/>
    </location>
</feature>
<proteinExistence type="predicted"/>
<feature type="region of interest" description="Disordered" evidence="1">
    <location>
        <begin position="1548"/>
        <end position="1584"/>
    </location>
</feature>
<feature type="compositionally biased region" description="Acidic residues" evidence="1">
    <location>
        <begin position="693"/>
        <end position="704"/>
    </location>
</feature>
<dbReference type="PANTHER" id="PTHR46583">
    <property type="entry name" value="REGULATOR OF G-PROTEIN SIGNALING 22"/>
    <property type="match status" value="1"/>
</dbReference>
<keyword evidence="4" id="KW-1185">Reference proteome</keyword>
<dbReference type="PROSITE" id="PS50132">
    <property type="entry name" value="RGS"/>
    <property type="match status" value="4"/>
</dbReference>
<dbReference type="InterPro" id="IPR042651">
    <property type="entry name" value="Rgs22"/>
</dbReference>
<dbReference type="Proteomes" id="UP001159427">
    <property type="component" value="Unassembled WGS sequence"/>
</dbReference>
<dbReference type="Pfam" id="PF00615">
    <property type="entry name" value="RGS"/>
    <property type="match status" value="3"/>
</dbReference>
<feature type="domain" description="RGS" evidence="2">
    <location>
        <begin position="1241"/>
        <end position="1302"/>
    </location>
</feature>
<feature type="region of interest" description="Disordered" evidence="1">
    <location>
        <begin position="227"/>
        <end position="282"/>
    </location>
</feature>
<sequence length="1946" mass="219705">MSTTSSSGETIEITDDNFETFLSDDEGFVEFFNAFLALPCFAERLFYNSELEVFEEFIEKLADDVGKGDAKSASQLRQFTHFKGTIYNVADNQSRIGYYVTVLDKVHGLEFVKKHRLPLFMRSELYAEFKLSKHLSAVQESFFRGLYSESSDEDSGVEELTVVRPLTRRRSVVSFNLSPSLGGDEQSSEEENDRDSEEHLYLPTHVRTIEETFDAWHESFTRSDSRISMFSSGAGSPYPRTPQILEEEEEEEEEEEGEVTPKFMNEEDALETQSSYSMSSVQESEVSVGNNFRPVSRMSFLSDDLERTLNANDISRESSASASGVSLAMETASQNSVVQEELNVGNENDAKSFGADEMTRSLSSVVSFITEHGQVSRSSSTLENVDGETVWYEVSSKDGVERNASSPPNERDVDVVLSTEEQNANAPGAVAVGGENIRMSESVVAIGKDDLSTVESEKNASTLNIEVGEDNFSPVGDDKDEVTTQTSDGGKIPSIVETMCSDYEEGELTITGTSVDSVNEENSESVREVASEELSQANEDMEESSVSSVAEGKDKDKEKQENEVLGDLSKEDCLHCRSISEGKDAILIDGFHDSLNDVDDSAPSKLLDPSSETSTMLADHCTEQKDSENESLAHQDIPTELDGISEPGAQGSKSLVEEKSEENVANKSDSTKPPISSEHCESQESQSVTEPQDAPEDENDSQDESESKNEGNDEDDEGGYTTEASATTLQGIRGVLGRRRLTRCSTAATSIGLDIDDESAFSEDGFDAEEKPYDLATKDGLEAFKQFLLDTSGEKMLQFWLEVECGRHLDDDGQKNRLVQNIRDRYWKSGGIYEFSAATKTRLKMLDASLLTFNSLFAVQPDVLEPLLSYWSIRFTMHQQRRSVSRDLEYTRLAKERPKSCMKRESALSNLPQVPAHTGLAQVHSDKLITRPQSSTVKKTTQHQTSRPQLRAKSAHPRLLQANKCIHTNASTKQLQYILEPWKTGYGFEQPPGPTFPVEPEPDYLPSVRLFINPIPSPDSKIQRMMRTLHRTTLLPPSSASAVVQKETGYKPDVSLDSLIQGLIYERQTGNYFQMYLQSTGNKTLRNCLAFWKSLQEYNAYFFADALNPSLLSRKARTMYANFVVSGSAQDVHVCRDIQTQVLKELEPPFEELFDAVEEHVLQSLLEPWNMLIAQEKNQYKDEVRTEQRLRHIEIQVTARRRQSIVHTNGGLGNAEEDHEKERISVEEANRPLPVPKDGVTFESLIRNREEVEHFKEFLNKKHARGLKDLMAWTDMETFRRVPRFMEEKRDKKAREIRENWLGKKYFFGPDSPATREGRNLIMDLNGGRPIKERPASPVILESQKFVRARIERRWLMLFKQTVEFLERQKPKVATVPEMVEDIMLKRRLQRSEAAWKILNSRWVSSSRDVVALRQTLLNPSSCSEFSAFVAVKGDTLESNVQFWLEVQKFKDLCHAHALPALIQRKVQTIIDCFLNSAIAPELQIDIPIEMADKLMERLSGRNPSLHPYVFREAQMTVFRVLFNHWKEFVTQRSKIPEGVHPREHFKELLSRHRADTKSKKEASERRRLARLSAERKKKEKEEREKKRIEDLASLFSMETASIFYSEEDDLRSWFYSKHLVEQERQEHIKRLREQGIIIPEEELVEEKEETKSRRSRVSMAKSSILGKKVHEALSDKKSSEGSSRRLQAKLLKPNANGQLFTSLGRRSSVVSTSVSVTRRNSGVSLALSRKDEKVSTVTSVKEEKITEKCDDKDLSPKDSKDVKQAERKSPEIQVIPLLSPETTQQTSQERKLLPQRSRSSKRLLSSKQPPKSAGTKPVPLDAISCISDYSILSNIEFAPRPRTTAGKNGHKEAGTSLLTSKSLKDFTNSPEGAQLSMPLPLVRITSASHLEKSDTDGSIGDPSPLYYKPRPLTQSLRKTPIRLGSRKGLRFAKEDMQIIPDVEVN</sequence>